<dbReference type="Proteomes" id="UP000218209">
    <property type="component" value="Unassembled WGS sequence"/>
</dbReference>
<reference evidence="8 9" key="1">
    <citation type="submission" date="2017-03" db="EMBL/GenBank/DDBJ databases">
        <title>WGS assembly of Porphyra umbilicalis.</title>
        <authorList>
            <person name="Brawley S.H."/>
            <person name="Blouin N.A."/>
            <person name="Ficko-Blean E."/>
            <person name="Wheeler G.L."/>
            <person name="Lohr M."/>
            <person name="Goodson H.V."/>
            <person name="Jenkins J.W."/>
            <person name="Blaby-Haas C.E."/>
            <person name="Helliwell K.E."/>
            <person name="Chan C."/>
            <person name="Marriage T."/>
            <person name="Bhattacharya D."/>
            <person name="Klein A.S."/>
            <person name="Badis Y."/>
            <person name="Brodie J."/>
            <person name="Cao Y."/>
            <person name="Collen J."/>
            <person name="Dittami S.M."/>
            <person name="Gachon C.M."/>
            <person name="Green B.R."/>
            <person name="Karpowicz S."/>
            <person name="Kim J.W."/>
            <person name="Kudahl U."/>
            <person name="Lin S."/>
            <person name="Michel G."/>
            <person name="Mittag M."/>
            <person name="Olson B.J."/>
            <person name="Pangilinan J."/>
            <person name="Peng Y."/>
            <person name="Qiu H."/>
            <person name="Shu S."/>
            <person name="Singer J.T."/>
            <person name="Smith A.G."/>
            <person name="Sprecher B.N."/>
            <person name="Wagner V."/>
            <person name="Wang W."/>
            <person name="Wang Z.-Y."/>
            <person name="Yan J."/>
            <person name="Yarish C."/>
            <person name="Zoeuner-Riek S."/>
            <person name="Zhuang Y."/>
            <person name="Zou Y."/>
            <person name="Lindquist E.A."/>
            <person name="Grimwood J."/>
            <person name="Barry K."/>
            <person name="Rokhsar D.S."/>
            <person name="Schmutz J."/>
            <person name="Stiller J.W."/>
            <person name="Grossman A.R."/>
            <person name="Prochnik S.E."/>
        </authorList>
    </citation>
    <scope>NUCLEOTIDE SEQUENCE [LARGE SCALE GENOMIC DNA]</scope>
    <source>
        <strain evidence="8">4086291</strain>
    </source>
</reference>
<evidence type="ECO:0000256" key="5">
    <source>
        <dbReference type="SAM" id="MobiDB-lite"/>
    </source>
</evidence>
<feature type="domain" description="EamA" evidence="7">
    <location>
        <begin position="48"/>
        <end position="182"/>
    </location>
</feature>
<protein>
    <recommendedName>
        <fullName evidence="7">EamA domain-containing protein</fullName>
    </recommendedName>
</protein>
<gene>
    <name evidence="8" type="ORF">BU14_2320s0001</name>
</gene>
<keyword evidence="4 6" id="KW-0472">Membrane</keyword>
<evidence type="ECO:0000313" key="9">
    <source>
        <dbReference type="Proteomes" id="UP000218209"/>
    </source>
</evidence>
<evidence type="ECO:0000313" key="8">
    <source>
        <dbReference type="EMBL" id="OSX68733.1"/>
    </source>
</evidence>
<feature type="transmembrane region" description="Helical" evidence="6">
    <location>
        <begin position="167"/>
        <end position="185"/>
    </location>
</feature>
<evidence type="ECO:0000256" key="1">
    <source>
        <dbReference type="ARBA" id="ARBA00004141"/>
    </source>
</evidence>
<feature type="non-terminal residue" evidence="8">
    <location>
        <position position="347"/>
    </location>
</feature>
<feature type="transmembrane region" description="Helical" evidence="6">
    <location>
        <begin position="111"/>
        <end position="135"/>
    </location>
</feature>
<keyword evidence="2 6" id="KW-0812">Transmembrane</keyword>
<evidence type="ECO:0000256" key="2">
    <source>
        <dbReference type="ARBA" id="ARBA00022692"/>
    </source>
</evidence>
<dbReference type="AlphaFoldDB" id="A0A1X6NK48"/>
<keyword evidence="3 6" id="KW-1133">Transmembrane helix</keyword>
<organism evidence="8 9">
    <name type="scientific">Porphyra umbilicalis</name>
    <name type="common">Purple laver</name>
    <name type="synonym">Red alga</name>
    <dbReference type="NCBI Taxonomy" id="2786"/>
    <lineage>
        <taxon>Eukaryota</taxon>
        <taxon>Rhodophyta</taxon>
        <taxon>Bangiophyceae</taxon>
        <taxon>Bangiales</taxon>
        <taxon>Bangiaceae</taxon>
        <taxon>Porphyra</taxon>
    </lineage>
</organism>
<feature type="transmembrane region" description="Helical" evidence="6">
    <location>
        <begin position="222"/>
        <end position="242"/>
    </location>
</feature>
<dbReference type="InterPro" id="IPR000620">
    <property type="entry name" value="EamA_dom"/>
</dbReference>
<sequence length="347" mass="33648">MEATEPSPPPTPPPPPPPPPPPNPPPREPLPPRPTDGHPPGWWSPERTGLALMAVSTVGFSTMTLLVRVGTTALGLPSLQLVGCRSAVQAGLAGALLGACRTPLSLPRRRLWAWMFARSLSGTVGIASFFTALRLLPLGDATVVFFTGPLWTAGLAAVALGEPIARLDVAAAVVCLGGVAAVAHASGGGGGGGGGGAAAAAAAAAAATDAAAATALPLATRLAGVGLSLLGAMSSAVSYVIVRHMGTAVPAALSVAAFGVTATVVAAAAMAATATPVVVPTGALGWVVTGGVGVCAFGGSMALTAGLQRVPAGIATIVRYVDVALAYGYGVVLLGEVPTPLGAGGAA</sequence>
<feature type="transmembrane region" description="Helical" evidence="6">
    <location>
        <begin position="283"/>
        <end position="305"/>
    </location>
</feature>
<dbReference type="GO" id="GO:0016020">
    <property type="term" value="C:membrane"/>
    <property type="evidence" value="ECO:0007669"/>
    <property type="project" value="UniProtKB-SubCell"/>
</dbReference>
<feature type="transmembrane region" description="Helical" evidence="6">
    <location>
        <begin position="317"/>
        <end position="335"/>
    </location>
</feature>
<evidence type="ECO:0000256" key="6">
    <source>
        <dbReference type="SAM" id="Phobius"/>
    </source>
</evidence>
<dbReference type="InterPro" id="IPR037185">
    <property type="entry name" value="EmrE-like"/>
</dbReference>
<dbReference type="PANTHER" id="PTHR22911">
    <property type="entry name" value="ACYL-MALONYL CONDENSING ENZYME-RELATED"/>
    <property type="match status" value="1"/>
</dbReference>
<dbReference type="SUPFAM" id="SSF103481">
    <property type="entry name" value="Multidrug resistance efflux transporter EmrE"/>
    <property type="match status" value="2"/>
</dbReference>
<proteinExistence type="predicted"/>
<feature type="transmembrane region" description="Helical" evidence="6">
    <location>
        <begin position="49"/>
        <end position="67"/>
    </location>
</feature>
<dbReference type="OrthoDB" id="306876at2759"/>
<feature type="transmembrane region" description="Helical" evidence="6">
    <location>
        <begin position="141"/>
        <end position="160"/>
    </location>
</feature>
<accession>A0A1X6NK48</accession>
<keyword evidence="9" id="KW-1185">Reference proteome</keyword>
<comment type="subcellular location">
    <subcellularLocation>
        <location evidence="1">Membrane</location>
        <topology evidence="1">Multi-pass membrane protein</topology>
    </subcellularLocation>
</comment>
<evidence type="ECO:0000259" key="7">
    <source>
        <dbReference type="Pfam" id="PF00892"/>
    </source>
</evidence>
<dbReference type="SUPFAM" id="SSF101447">
    <property type="entry name" value="Formin homology 2 domain (FH2 domain)"/>
    <property type="match status" value="1"/>
</dbReference>
<evidence type="ECO:0000256" key="3">
    <source>
        <dbReference type="ARBA" id="ARBA00022989"/>
    </source>
</evidence>
<name>A0A1X6NK48_PORUM</name>
<dbReference type="PANTHER" id="PTHR22911:SF6">
    <property type="entry name" value="SOLUTE CARRIER FAMILY 35 MEMBER G1"/>
    <property type="match status" value="1"/>
</dbReference>
<dbReference type="EMBL" id="KV920147">
    <property type="protein sequence ID" value="OSX68733.1"/>
    <property type="molecule type" value="Genomic_DNA"/>
</dbReference>
<dbReference type="Pfam" id="PF00892">
    <property type="entry name" value="EamA"/>
    <property type="match status" value="1"/>
</dbReference>
<feature type="region of interest" description="Disordered" evidence="5">
    <location>
        <begin position="1"/>
        <end position="44"/>
    </location>
</feature>
<feature type="compositionally biased region" description="Pro residues" evidence="5">
    <location>
        <begin position="1"/>
        <end position="34"/>
    </location>
</feature>
<feature type="transmembrane region" description="Helical" evidence="6">
    <location>
        <begin position="249"/>
        <end position="271"/>
    </location>
</feature>
<evidence type="ECO:0000256" key="4">
    <source>
        <dbReference type="ARBA" id="ARBA00023136"/>
    </source>
</evidence>